<gene>
    <name evidence="1" type="ORF">GCM10010389_45680</name>
</gene>
<reference evidence="1" key="1">
    <citation type="journal article" date="2014" name="Int. J. Syst. Evol. Microbiol.">
        <title>Complete genome sequence of Corynebacterium casei LMG S-19264T (=DSM 44701T), isolated from a smear-ripened cheese.</title>
        <authorList>
            <consortium name="US DOE Joint Genome Institute (JGI-PGF)"/>
            <person name="Walter F."/>
            <person name="Albersmeier A."/>
            <person name="Kalinowski J."/>
            <person name="Ruckert C."/>
        </authorList>
    </citation>
    <scope>NUCLEOTIDE SEQUENCE</scope>
    <source>
        <strain evidence="1">JCM 5016</strain>
    </source>
</reference>
<keyword evidence="2" id="KW-1185">Reference proteome</keyword>
<accession>A0A918RJE8</accession>
<dbReference type="AlphaFoldDB" id="A0A918RJE8"/>
<name>A0A918RJE8_9ACTN</name>
<dbReference type="RefSeq" id="WP_190059335.1">
    <property type="nucleotide sequence ID" value="NZ_BMWH01000020.1"/>
</dbReference>
<protein>
    <submittedName>
        <fullName evidence="1">Uncharacterized protein</fullName>
    </submittedName>
</protein>
<reference evidence="1" key="2">
    <citation type="submission" date="2020-09" db="EMBL/GenBank/DDBJ databases">
        <authorList>
            <person name="Sun Q."/>
            <person name="Ohkuma M."/>
        </authorList>
    </citation>
    <scope>NUCLEOTIDE SEQUENCE</scope>
    <source>
        <strain evidence="1">JCM 5016</strain>
    </source>
</reference>
<proteinExistence type="predicted"/>
<organism evidence="1 2">
    <name type="scientific">Streptomyces echinoruber</name>
    <dbReference type="NCBI Taxonomy" id="68898"/>
    <lineage>
        <taxon>Bacteria</taxon>
        <taxon>Bacillati</taxon>
        <taxon>Actinomycetota</taxon>
        <taxon>Actinomycetes</taxon>
        <taxon>Kitasatosporales</taxon>
        <taxon>Streptomycetaceae</taxon>
        <taxon>Streptomyces</taxon>
    </lineage>
</organism>
<sequence length="119" mass="12904">MSLFINPGSGPVLGASEEHAAANITVFADDLRRAGLGVDDCTRTPDADGEGRYAFTLTMTDGRSIEIQMPGLPVDRVRYLGTDGQNIWHFPRLYVGGSSWVWKFALEICAPKTESGGTR</sequence>
<evidence type="ECO:0000313" key="1">
    <source>
        <dbReference type="EMBL" id="GHA01215.1"/>
    </source>
</evidence>
<dbReference type="EMBL" id="BMWH01000020">
    <property type="protein sequence ID" value="GHA01215.1"/>
    <property type="molecule type" value="Genomic_DNA"/>
</dbReference>
<evidence type="ECO:0000313" key="2">
    <source>
        <dbReference type="Proteomes" id="UP000623010"/>
    </source>
</evidence>
<comment type="caution">
    <text evidence="1">The sequence shown here is derived from an EMBL/GenBank/DDBJ whole genome shotgun (WGS) entry which is preliminary data.</text>
</comment>
<dbReference type="Proteomes" id="UP000623010">
    <property type="component" value="Unassembled WGS sequence"/>
</dbReference>